<name>A0A1A8UU96_NOTFU</name>
<reference evidence="2" key="1">
    <citation type="submission" date="2016-05" db="EMBL/GenBank/DDBJ databases">
        <authorList>
            <person name="Lavstsen T."/>
            <person name="Jespersen J.S."/>
        </authorList>
    </citation>
    <scope>NUCLEOTIDE SEQUENCE</scope>
    <source>
        <tissue evidence="2">Brain</tissue>
    </source>
</reference>
<protein>
    <submittedName>
        <fullName evidence="2">Uncharacterized protein</fullName>
    </submittedName>
</protein>
<proteinExistence type="predicted"/>
<reference evidence="2" key="2">
    <citation type="submission" date="2016-06" db="EMBL/GenBank/DDBJ databases">
        <title>The genome of a short-lived fish provides insights into sex chromosome evolution and the genetic control of aging.</title>
        <authorList>
            <person name="Reichwald K."/>
            <person name="Felder M."/>
            <person name="Petzold A."/>
            <person name="Koch P."/>
            <person name="Groth M."/>
            <person name="Platzer M."/>
        </authorList>
    </citation>
    <scope>NUCLEOTIDE SEQUENCE</scope>
    <source>
        <tissue evidence="2">Brain</tissue>
    </source>
</reference>
<feature type="non-terminal residue" evidence="2">
    <location>
        <position position="39"/>
    </location>
</feature>
<organism evidence="2">
    <name type="scientific">Nothobranchius furzeri</name>
    <name type="common">Turquoise killifish</name>
    <dbReference type="NCBI Taxonomy" id="105023"/>
    <lineage>
        <taxon>Eukaryota</taxon>
        <taxon>Metazoa</taxon>
        <taxon>Chordata</taxon>
        <taxon>Craniata</taxon>
        <taxon>Vertebrata</taxon>
        <taxon>Euteleostomi</taxon>
        <taxon>Actinopterygii</taxon>
        <taxon>Neopterygii</taxon>
        <taxon>Teleostei</taxon>
        <taxon>Neoteleostei</taxon>
        <taxon>Acanthomorphata</taxon>
        <taxon>Ovalentaria</taxon>
        <taxon>Atherinomorphae</taxon>
        <taxon>Cyprinodontiformes</taxon>
        <taxon>Nothobranchiidae</taxon>
        <taxon>Nothobranchius</taxon>
    </lineage>
</organism>
<accession>A0A1A8UU96</accession>
<dbReference type="AlphaFoldDB" id="A0A1A8UU96"/>
<dbReference type="EMBL" id="HAEJ01010181">
    <property type="protein sequence ID" value="SBS50638.1"/>
    <property type="molecule type" value="Transcribed_RNA"/>
</dbReference>
<feature type="region of interest" description="Disordered" evidence="1">
    <location>
        <begin position="1"/>
        <end position="39"/>
    </location>
</feature>
<sequence>MRTREVGPRSIMAAARETAAEDQQNRESAENGHQRQSAE</sequence>
<evidence type="ECO:0000256" key="1">
    <source>
        <dbReference type="SAM" id="MobiDB-lite"/>
    </source>
</evidence>
<evidence type="ECO:0000313" key="2">
    <source>
        <dbReference type="EMBL" id="SBS50638.1"/>
    </source>
</evidence>
<gene>
    <name evidence="2" type="primary">Nfu_g_1_011325</name>
</gene>
<feature type="compositionally biased region" description="Basic and acidic residues" evidence="1">
    <location>
        <begin position="23"/>
        <end position="39"/>
    </location>
</feature>